<dbReference type="PROSITE" id="PS50297">
    <property type="entry name" value="ANK_REP_REGION"/>
    <property type="match status" value="2"/>
</dbReference>
<keyword evidence="1" id="KW-0677">Repeat</keyword>
<gene>
    <name evidence="4" type="ORF">B0A48_15096</name>
</gene>
<reference evidence="5" key="1">
    <citation type="submission" date="2017-03" db="EMBL/GenBank/DDBJ databases">
        <title>Genomes of endolithic fungi from Antarctica.</title>
        <authorList>
            <person name="Coleine C."/>
            <person name="Masonjones S."/>
            <person name="Stajich J.E."/>
        </authorList>
    </citation>
    <scope>NUCLEOTIDE SEQUENCE [LARGE SCALE GENOMIC DNA]</scope>
    <source>
        <strain evidence="5">CCFEE 5527</strain>
    </source>
</reference>
<dbReference type="Pfam" id="PF12796">
    <property type="entry name" value="Ank_2"/>
    <property type="match status" value="1"/>
</dbReference>
<evidence type="ECO:0000256" key="2">
    <source>
        <dbReference type="ARBA" id="ARBA00023043"/>
    </source>
</evidence>
<dbReference type="InParanoid" id="A0A1V8SJP2"/>
<proteinExistence type="predicted"/>
<dbReference type="SMART" id="SM00248">
    <property type="entry name" value="ANK"/>
    <property type="match status" value="4"/>
</dbReference>
<evidence type="ECO:0000313" key="4">
    <source>
        <dbReference type="EMBL" id="OQN99247.1"/>
    </source>
</evidence>
<feature type="repeat" description="ANK" evidence="3">
    <location>
        <begin position="74"/>
        <end position="96"/>
    </location>
</feature>
<dbReference type="AlphaFoldDB" id="A0A1V8SJP2"/>
<sequence length="265" mass="28252">MIPPSTRLRRAIILNEPLLVSRLIHTYSALLKNPSLHEKSNTSLHLCALHDQPRIIPILLAAGHENGETSRNTDSATPLHLACSAGHVECASLLVEGCPESIGVRDKEGRDALALCALNPASTAVLPLLLNHATHPANPHTRDNAGNTPLHHASAAGSLKALRILISAGANPLAKNDLDWTPLAYSQTVAAEVYFRNLVAEFERVRIEGVRAEGERERARGAGVRIVDDAGVEGEDERATMAVGRKGEGWGSGVMGVRVRVGSAE</sequence>
<dbReference type="Pfam" id="PF00023">
    <property type="entry name" value="Ank"/>
    <property type="match status" value="1"/>
</dbReference>
<evidence type="ECO:0000256" key="1">
    <source>
        <dbReference type="ARBA" id="ARBA00022737"/>
    </source>
</evidence>
<dbReference type="Gene3D" id="1.25.40.20">
    <property type="entry name" value="Ankyrin repeat-containing domain"/>
    <property type="match status" value="1"/>
</dbReference>
<dbReference type="FunCoup" id="A0A1V8SJP2">
    <property type="interactions" value="301"/>
</dbReference>
<name>A0A1V8SJP2_9PEZI</name>
<dbReference type="Proteomes" id="UP000192596">
    <property type="component" value="Unassembled WGS sequence"/>
</dbReference>
<keyword evidence="5" id="KW-1185">Reference proteome</keyword>
<evidence type="ECO:0000256" key="3">
    <source>
        <dbReference type="PROSITE-ProRule" id="PRU00023"/>
    </source>
</evidence>
<feature type="repeat" description="ANK" evidence="3">
    <location>
        <begin position="145"/>
        <end position="177"/>
    </location>
</feature>
<dbReference type="STRING" id="1507870.A0A1V8SJP2"/>
<dbReference type="SUPFAM" id="SSF48403">
    <property type="entry name" value="Ankyrin repeat"/>
    <property type="match status" value="1"/>
</dbReference>
<dbReference type="PANTHER" id="PTHR24198">
    <property type="entry name" value="ANKYRIN REPEAT AND PROTEIN KINASE DOMAIN-CONTAINING PROTEIN"/>
    <property type="match status" value="1"/>
</dbReference>
<dbReference type="InterPro" id="IPR002110">
    <property type="entry name" value="Ankyrin_rpt"/>
</dbReference>
<accession>A0A1V8SJP2</accession>
<dbReference type="PRINTS" id="PR01415">
    <property type="entry name" value="ANKYRIN"/>
</dbReference>
<protein>
    <submittedName>
        <fullName evidence="4">Uncharacterized protein</fullName>
    </submittedName>
</protein>
<organism evidence="4 5">
    <name type="scientific">Cryoendolithus antarcticus</name>
    <dbReference type="NCBI Taxonomy" id="1507870"/>
    <lineage>
        <taxon>Eukaryota</taxon>
        <taxon>Fungi</taxon>
        <taxon>Dikarya</taxon>
        <taxon>Ascomycota</taxon>
        <taxon>Pezizomycotina</taxon>
        <taxon>Dothideomycetes</taxon>
        <taxon>Dothideomycetidae</taxon>
        <taxon>Cladosporiales</taxon>
        <taxon>Cladosporiaceae</taxon>
        <taxon>Cryoendolithus</taxon>
    </lineage>
</organism>
<dbReference type="InterPro" id="IPR036770">
    <property type="entry name" value="Ankyrin_rpt-contain_sf"/>
</dbReference>
<comment type="caution">
    <text evidence="4">The sequence shown here is derived from an EMBL/GenBank/DDBJ whole genome shotgun (WGS) entry which is preliminary data.</text>
</comment>
<dbReference type="EMBL" id="NAJO01000041">
    <property type="protein sequence ID" value="OQN99247.1"/>
    <property type="molecule type" value="Genomic_DNA"/>
</dbReference>
<dbReference type="PROSITE" id="PS50088">
    <property type="entry name" value="ANK_REPEAT"/>
    <property type="match status" value="2"/>
</dbReference>
<evidence type="ECO:0000313" key="5">
    <source>
        <dbReference type="Proteomes" id="UP000192596"/>
    </source>
</evidence>
<keyword evidence="2 3" id="KW-0040">ANK repeat</keyword>
<dbReference type="OrthoDB" id="823504at2759"/>
<dbReference type="PANTHER" id="PTHR24198:SF165">
    <property type="entry name" value="ANKYRIN REPEAT-CONTAINING PROTEIN-RELATED"/>
    <property type="match status" value="1"/>
</dbReference>